<dbReference type="EMBL" id="CAJVPY010058459">
    <property type="protein sequence ID" value="CAG8819818.1"/>
    <property type="molecule type" value="Genomic_DNA"/>
</dbReference>
<gene>
    <name evidence="1" type="ORF">DERYTH_LOCUS26847</name>
</gene>
<dbReference type="OrthoDB" id="339151at2759"/>
<organism evidence="1 2">
    <name type="scientific">Dentiscutata erythropus</name>
    <dbReference type="NCBI Taxonomy" id="1348616"/>
    <lineage>
        <taxon>Eukaryota</taxon>
        <taxon>Fungi</taxon>
        <taxon>Fungi incertae sedis</taxon>
        <taxon>Mucoromycota</taxon>
        <taxon>Glomeromycotina</taxon>
        <taxon>Glomeromycetes</taxon>
        <taxon>Diversisporales</taxon>
        <taxon>Gigasporaceae</taxon>
        <taxon>Dentiscutata</taxon>
    </lineage>
</organism>
<feature type="non-terminal residue" evidence="1">
    <location>
        <position position="1"/>
    </location>
</feature>
<evidence type="ECO:0000313" key="1">
    <source>
        <dbReference type="EMBL" id="CAG8819818.1"/>
    </source>
</evidence>
<sequence length="132" mass="14523">NLDLLDVKVLIQITGRFSNKDKAIEKADEVHQRIIDDGVSLIIEEKLNGKDSVYTLSTEILTEESTQEISRGLKVVEEAGYRISVKVGVLEVPALPKSETEDISSSVTEELMDNKSKLIESGPNEKAIQVAV</sequence>
<evidence type="ECO:0000313" key="2">
    <source>
        <dbReference type="Proteomes" id="UP000789405"/>
    </source>
</evidence>
<protein>
    <submittedName>
        <fullName evidence="1">5420_t:CDS:1</fullName>
    </submittedName>
</protein>
<comment type="caution">
    <text evidence="1">The sequence shown here is derived from an EMBL/GenBank/DDBJ whole genome shotgun (WGS) entry which is preliminary data.</text>
</comment>
<reference evidence="1" key="1">
    <citation type="submission" date="2021-06" db="EMBL/GenBank/DDBJ databases">
        <authorList>
            <person name="Kallberg Y."/>
            <person name="Tangrot J."/>
            <person name="Rosling A."/>
        </authorList>
    </citation>
    <scope>NUCLEOTIDE SEQUENCE</scope>
    <source>
        <strain evidence="1">MA453B</strain>
    </source>
</reference>
<feature type="non-terminal residue" evidence="1">
    <location>
        <position position="132"/>
    </location>
</feature>
<keyword evidence="2" id="KW-1185">Reference proteome</keyword>
<dbReference type="AlphaFoldDB" id="A0A9N9KA91"/>
<proteinExistence type="predicted"/>
<accession>A0A9N9KA91</accession>
<name>A0A9N9KA91_9GLOM</name>
<dbReference type="Proteomes" id="UP000789405">
    <property type="component" value="Unassembled WGS sequence"/>
</dbReference>